<dbReference type="GO" id="GO:0046983">
    <property type="term" value="F:protein dimerization activity"/>
    <property type="evidence" value="ECO:0007669"/>
    <property type="project" value="InterPro"/>
</dbReference>
<dbReference type="Gene3D" id="4.10.280.10">
    <property type="entry name" value="Helix-loop-helix DNA-binding domain"/>
    <property type="match status" value="1"/>
</dbReference>
<keyword evidence="2" id="KW-0539">Nucleus</keyword>
<feature type="region of interest" description="Disordered" evidence="3">
    <location>
        <begin position="645"/>
        <end position="674"/>
    </location>
</feature>
<keyword evidence="6" id="KW-1185">Reference proteome</keyword>
<evidence type="ECO:0000256" key="2">
    <source>
        <dbReference type="ARBA" id="ARBA00023242"/>
    </source>
</evidence>
<dbReference type="PROSITE" id="PS50888">
    <property type="entry name" value="BHLH"/>
    <property type="match status" value="1"/>
</dbReference>
<dbReference type="PANTHER" id="PTHR10328">
    <property type="entry name" value="PROTEIN MAX MYC-ASSOCIATED FACTOR X"/>
    <property type="match status" value="1"/>
</dbReference>
<feature type="region of interest" description="Disordered" evidence="3">
    <location>
        <begin position="1"/>
        <end position="39"/>
    </location>
</feature>
<dbReference type="PANTHER" id="PTHR10328:SF15">
    <property type="entry name" value="BHLH TRANSCRIPTION FACTOR"/>
    <property type="match status" value="1"/>
</dbReference>
<dbReference type="EMBL" id="JANBUM010000199">
    <property type="protein sequence ID" value="KAJ2781746.1"/>
    <property type="molecule type" value="Genomic_DNA"/>
</dbReference>
<dbReference type="Pfam" id="PF00010">
    <property type="entry name" value="HLH"/>
    <property type="match status" value="1"/>
</dbReference>
<feature type="compositionally biased region" description="Low complexity" evidence="3">
    <location>
        <begin position="491"/>
        <end position="505"/>
    </location>
</feature>
<dbReference type="InterPro" id="IPR011598">
    <property type="entry name" value="bHLH_dom"/>
</dbReference>
<dbReference type="AlphaFoldDB" id="A0A9W8HEC3"/>
<evidence type="ECO:0000259" key="4">
    <source>
        <dbReference type="PROSITE" id="PS50888"/>
    </source>
</evidence>
<feature type="compositionally biased region" description="Acidic residues" evidence="3">
    <location>
        <begin position="654"/>
        <end position="674"/>
    </location>
</feature>
<feature type="region of interest" description="Disordered" evidence="3">
    <location>
        <begin position="255"/>
        <end position="275"/>
    </location>
</feature>
<evidence type="ECO:0000256" key="1">
    <source>
        <dbReference type="ARBA" id="ARBA00023125"/>
    </source>
</evidence>
<evidence type="ECO:0000256" key="3">
    <source>
        <dbReference type="SAM" id="MobiDB-lite"/>
    </source>
</evidence>
<feature type="domain" description="BHLH" evidence="4">
    <location>
        <begin position="567"/>
        <end position="618"/>
    </location>
</feature>
<evidence type="ECO:0000313" key="5">
    <source>
        <dbReference type="EMBL" id="KAJ2781746.1"/>
    </source>
</evidence>
<organism evidence="5 6">
    <name type="scientific">Coemansia interrupta</name>
    <dbReference type="NCBI Taxonomy" id="1126814"/>
    <lineage>
        <taxon>Eukaryota</taxon>
        <taxon>Fungi</taxon>
        <taxon>Fungi incertae sedis</taxon>
        <taxon>Zoopagomycota</taxon>
        <taxon>Kickxellomycotina</taxon>
        <taxon>Kickxellomycetes</taxon>
        <taxon>Kickxellales</taxon>
        <taxon>Kickxellaceae</taxon>
        <taxon>Coemansia</taxon>
    </lineage>
</organism>
<feature type="region of interest" description="Disordered" evidence="3">
    <location>
        <begin position="146"/>
        <end position="175"/>
    </location>
</feature>
<proteinExistence type="predicted"/>
<dbReference type="GO" id="GO:0045944">
    <property type="term" value="P:positive regulation of transcription by RNA polymerase II"/>
    <property type="evidence" value="ECO:0007669"/>
    <property type="project" value="TreeGrafter"/>
</dbReference>
<gene>
    <name evidence="5" type="ORF">GGI15_003130</name>
</gene>
<dbReference type="SUPFAM" id="SSF47459">
    <property type="entry name" value="HLH, helix-loop-helix DNA-binding domain"/>
    <property type="match status" value="1"/>
</dbReference>
<dbReference type="GO" id="GO:0003677">
    <property type="term" value="F:DNA binding"/>
    <property type="evidence" value="ECO:0007669"/>
    <property type="project" value="UniProtKB-KW"/>
</dbReference>
<feature type="region of interest" description="Disordered" evidence="3">
    <location>
        <begin position="424"/>
        <end position="518"/>
    </location>
</feature>
<keyword evidence="1" id="KW-0238">DNA-binding</keyword>
<dbReference type="InterPro" id="IPR036638">
    <property type="entry name" value="HLH_DNA-bd_sf"/>
</dbReference>
<dbReference type="GO" id="GO:0003700">
    <property type="term" value="F:DNA-binding transcription factor activity"/>
    <property type="evidence" value="ECO:0007669"/>
    <property type="project" value="TreeGrafter"/>
</dbReference>
<feature type="compositionally biased region" description="Low complexity" evidence="3">
    <location>
        <begin position="260"/>
        <end position="275"/>
    </location>
</feature>
<feature type="region of interest" description="Disordered" evidence="3">
    <location>
        <begin position="346"/>
        <end position="366"/>
    </location>
</feature>
<protein>
    <recommendedName>
        <fullName evidence="4">BHLH domain-containing protein</fullName>
    </recommendedName>
</protein>
<sequence>MVTRPRQTAQQPPGAGLGGKDAGGSASQPTPRSQPLGPVAAGAMVADGAGAGAAMAPLTIGGMEGLTEQQAASVVELLTPFMSPSGTPAFNAASAQGFLSHPATPLVLGQAMGDGMAQHVRLAMGPQQGERDTFSPLTSPALGPQPAAFAGAGTQQQMQSSAAGAVSMPPPSPSITAEHIMRRQQQMLLDAQQPFGATSPMFTYSPAAVPVGRVGSVGNGTAAVANTAAAGGKARRASGAPSATASPYHQAYRVASSHRQQQQQQQQQQYQQPQPMARVAEADEFSLDALPQAAFAAALASLQSTPVLQFSAPQDPAAAAAAVSASLAGLNLPAAMVNAGGAADRTLHQLNPQPHPQPQPPAATATPASLLNLPLSAHHLPHTSAGEIITTPGVAARPSHGAAADMAATLAELARGIPAATPLLGPATQSAPMGELVHPPQPPPLHIGPASGGRRRKSTSTSASNPRRRARATPLVSPRPTPLVPSILKGASPAASPALAAASSAQSTPQTRPRPIVAATSTTNIVGLEADVVTRLATKSNYQNILEGNSELLGLRYHAGFKTGLERRRSNHKQAEQKRRDSLKACFEQLRQRLPGIDPKLASKIHLLRRAHAHIDLLARTNALLMDAARTRGVDVDAVVAQAAAELDAQAAGPDEDEDGEDGEGEGAEDEDGD</sequence>
<comment type="caution">
    <text evidence="5">The sequence shown here is derived from an EMBL/GenBank/DDBJ whole genome shotgun (WGS) entry which is preliminary data.</text>
</comment>
<accession>A0A9W8HEC3</accession>
<dbReference type="Proteomes" id="UP001140172">
    <property type="component" value="Unassembled WGS sequence"/>
</dbReference>
<name>A0A9W8HEC3_9FUNG</name>
<evidence type="ECO:0000313" key="6">
    <source>
        <dbReference type="Proteomes" id="UP001140172"/>
    </source>
</evidence>
<dbReference type="OrthoDB" id="5344169at2759"/>
<feature type="compositionally biased region" description="Polar residues" evidence="3">
    <location>
        <begin position="1"/>
        <end position="11"/>
    </location>
</feature>
<dbReference type="GO" id="GO:0090575">
    <property type="term" value="C:RNA polymerase II transcription regulator complex"/>
    <property type="evidence" value="ECO:0007669"/>
    <property type="project" value="TreeGrafter"/>
</dbReference>
<reference evidence="5" key="1">
    <citation type="submission" date="2022-07" db="EMBL/GenBank/DDBJ databases">
        <title>Phylogenomic reconstructions and comparative analyses of Kickxellomycotina fungi.</title>
        <authorList>
            <person name="Reynolds N.K."/>
            <person name="Stajich J.E."/>
            <person name="Barry K."/>
            <person name="Grigoriev I.V."/>
            <person name="Crous P."/>
            <person name="Smith M.E."/>
        </authorList>
    </citation>
    <scope>NUCLEOTIDE SEQUENCE</scope>
    <source>
        <strain evidence="5">BCRC 34489</strain>
    </source>
</reference>
<dbReference type="SMART" id="SM00353">
    <property type="entry name" value="HLH"/>
    <property type="match status" value="1"/>
</dbReference>
<feature type="compositionally biased region" description="Polar residues" evidence="3">
    <location>
        <begin position="153"/>
        <end position="162"/>
    </location>
</feature>